<dbReference type="Proteomes" id="UP000265562">
    <property type="component" value="Chromosome"/>
</dbReference>
<proteinExistence type="predicted"/>
<dbReference type="AlphaFoldDB" id="A0A385PWQ7"/>
<keyword evidence="2" id="KW-1185">Reference proteome</keyword>
<name>A0A385PWQ7_9FIRM</name>
<evidence type="ECO:0000313" key="1">
    <source>
        <dbReference type="EMBL" id="AYA98578.1"/>
    </source>
</evidence>
<dbReference type="Pfam" id="PF01478">
    <property type="entry name" value="Peptidase_A24"/>
    <property type="match status" value="1"/>
</dbReference>
<dbReference type="GO" id="GO:0016020">
    <property type="term" value="C:membrane"/>
    <property type="evidence" value="ECO:0007669"/>
    <property type="project" value="InterPro"/>
</dbReference>
<accession>A0A385PWQ7</accession>
<gene>
    <name evidence="1" type="ORF">D4A81_00740</name>
</gene>
<dbReference type="KEGG" id="lua:D4A81_00740"/>
<dbReference type="OrthoDB" id="5508079at2"/>
<reference evidence="1 2" key="1">
    <citation type="submission" date="2018-09" db="EMBL/GenBank/DDBJ databases">
        <title>Genome sequencing of Lachnoanaerobaculum umeaense DSM 23576.</title>
        <authorList>
            <person name="Kook J.-K."/>
            <person name="Park S.-N."/>
            <person name="Lim Y.K."/>
        </authorList>
    </citation>
    <scope>NUCLEOTIDE SEQUENCE [LARGE SCALE GENOMIC DNA]</scope>
    <source>
        <strain evidence="2">DSM 23576 \ CCUG 58757</strain>
    </source>
</reference>
<organism evidence="1 2">
    <name type="scientific">Lachnoanaerobaculum umeaense</name>
    <dbReference type="NCBI Taxonomy" id="617123"/>
    <lineage>
        <taxon>Bacteria</taxon>
        <taxon>Bacillati</taxon>
        <taxon>Bacillota</taxon>
        <taxon>Clostridia</taxon>
        <taxon>Lachnospirales</taxon>
        <taxon>Lachnospiraceae</taxon>
        <taxon>Lachnoanaerobaculum</taxon>
    </lineage>
</organism>
<evidence type="ECO:0000313" key="2">
    <source>
        <dbReference type="Proteomes" id="UP000265562"/>
    </source>
</evidence>
<dbReference type="InterPro" id="IPR000045">
    <property type="entry name" value="Prepilin_IV_endopep_pep"/>
</dbReference>
<protein>
    <submittedName>
        <fullName evidence="1">Prepilin peptidase</fullName>
    </submittedName>
</protein>
<dbReference type="RefSeq" id="WP_111524449.1">
    <property type="nucleotide sequence ID" value="NZ_CP032364.1"/>
</dbReference>
<sequence>MIYYIVGSMLVITTFTDILWRKIPNSIVWGYFILGIFTLHFGFAIRFLVALFLFSILYHLKFFGAGDVKLFSLLIGFLGTYEGMNMTFIAIVLASIGSLIYMLLSGQLFIRFNMLINYCMRVIATGKLERYYEYDRIDKCLIPMVPFFLAGFILWRCFC</sequence>
<dbReference type="Gene3D" id="1.20.120.1220">
    <property type="match status" value="1"/>
</dbReference>
<dbReference type="EMBL" id="CP032364">
    <property type="protein sequence ID" value="AYA98578.1"/>
    <property type="molecule type" value="Genomic_DNA"/>
</dbReference>
<dbReference type="GO" id="GO:0004190">
    <property type="term" value="F:aspartic-type endopeptidase activity"/>
    <property type="evidence" value="ECO:0007669"/>
    <property type="project" value="InterPro"/>
</dbReference>